<feature type="region of interest" description="Disordered" evidence="2">
    <location>
        <begin position="155"/>
        <end position="183"/>
    </location>
</feature>
<dbReference type="EMBL" id="JAFIQS010000006">
    <property type="protein sequence ID" value="KAG5167928.1"/>
    <property type="molecule type" value="Genomic_DNA"/>
</dbReference>
<feature type="compositionally biased region" description="Polar residues" evidence="2">
    <location>
        <begin position="100"/>
        <end position="111"/>
    </location>
</feature>
<feature type="compositionally biased region" description="Low complexity" evidence="2">
    <location>
        <begin position="155"/>
        <end position="174"/>
    </location>
</feature>
<evidence type="ECO:0000313" key="4">
    <source>
        <dbReference type="EMBL" id="KAG5167928.1"/>
    </source>
</evidence>
<dbReference type="EMBL" id="JAFIQS010000009">
    <property type="protein sequence ID" value="KAG5165426.1"/>
    <property type="molecule type" value="Genomic_DNA"/>
</dbReference>
<protein>
    <submittedName>
        <fullName evidence="3">Uncharacterized protein</fullName>
    </submittedName>
</protein>
<comment type="caution">
    <text evidence="3">The sequence shown here is derived from an EMBL/GenBank/DDBJ whole genome shotgun (WGS) entry which is preliminary data.</text>
</comment>
<evidence type="ECO:0000313" key="3">
    <source>
        <dbReference type="EMBL" id="KAG5165426.1"/>
    </source>
</evidence>
<feature type="region of interest" description="Disordered" evidence="2">
    <location>
        <begin position="1"/>
        <end position="55"/>
    </location>
</feature>
<name>A0A8H8CH70_PSICU</name>
<proteinExistence type="predicted"/>
<feature type="compositionally biased region" description="Low complexity" evidence="2">
    <location>
        <begin position="19"/>
        <end position="28"/>
    </location>
</feature>
<gene>
    <name evidence="4" type="ORF">JR316_006519</name>
    <name evidence="3" type="ORF">JR316_009005</name>
</gene>
<feature type="compositionally biased region" description="Polar residues" evidence="2">
    <location>
        <begin position="35"/>
        <end position="47"/>
    </location>
</feature>
<accession>A0A8H8CH70</accession>
<dbReference type="OrthoDB" id="3060861at2759"/>
<feature type="region of interest" description="Disordered" evidence="2">
    <location>
        <begin position="79"/>
        <end position="120"/>
    </location>
</feature>
<evidence type="ECO:0000256" key="1">
    <source>
        <dbReference type="SAM" id="Coils"/>
    </source>
</evidence>
<sequence length="339" mass="36734">MGRKESSLITKRKKQFSNAAAASRTPPRASKRKTTSTPIEPQRQAQKCQKCPGRPLRAQCEHTKRGKEYLARQAALNELEDDSDNESSSDSSNSNVGPGPSTSLAFNNAGPSTPDIFASASTPASHSVVATPTPASARSGNMGVLTSSHLAQLSARTGSTTSASLSSASASSSRQARRTSARDPYNGFVEGAYRGSEIYQIVRGHALPSPIADNTRAVRRFTSTINSIVEKCEDLSRQTSCWLFIGAQHSTARSPAISYASPRLRRDAAEQVGNIGTQFSSITRNLIQARTQENADLQRQLDQSRLDAQQMAQSLEKAAQTQKELDKQLKRYQRIHGLL</sequence>
<evidence type="ECO:0000256" key="2">
    <source>
        <dbReference type="SAM" id="MobiDB-lite"/>
    </source>
</evidence>
<dbReference type="AlphaFoldDB" id="A0A8H8CH70"/>
<keyword evidence="1" id="KW-0175">Coiled coil</keyword>
<feature type="coiled-coil region" evidence="1">
    <location>
        <begin position="287"/>
        <end position="335"/>
    </location>
</feature>
<organism evidence="3">
    <name type="scientific">Psilocybe cubensis</name>
    <name type="common">Psychedelic mushroom</name>
    <name type="synonym">Stropharia cubensis</name>
    <dbReference type="NCBI Taxonomy" id="181762"/>
    <lineage>
        <taxon>Eukaryota</taxon>
        <taxon>Fungi</taxon>
        <taxon>Dikarya</taxon>
        <taxon>Basidiomycota</taxon>
        <taxon>Agaricomycotina</taxon>
        <taxon>Agaricomycetes</taxon>
        <taxon>Agaricomycetidae</taxon>
        <taxon>Agaricales</taxon>
        <taxon>Agaricineae</taxon>
        <taxon>Strophariaceae</taxon>
        <taxon>Psilocybe</taxon>
    </lineage>
</organism>
<reference evidence="3" key="1">
    <citation type="submission" date="2021-02" db="EMBL/GenBank/DDBJ databases">
        <title>Psilocybe cubensis genome.</title>
        <authorList>
            <person name="Mckernan K.J."/>
            <person name="Crawford S."/>
            <person name="Trippe A."/>
            <person name="Kane L.T."/>
            <person name="Mclaughlin S."/>
        </authorList>
    </citation>
    <scope>NUCLEOTIDE SEQUENCE [LARGE SCALE GENOMIC DNA]</scope>
    <source>
        <strain evidence="3">MGC-MH-2018</strain>
    </source>
</reference>